<protein>
    <submittedName>
        <fullName evidence="4">Acyl-CoA dehydrogenase family protein</fullName>
    </submittedName>
</protein>
<feature type="domain" description="Acyl-CoA dehydrogenase C-terminal" evidence="3">
    <location>
        <begin position="231"/>
        <end position="364"/>
    </location>
</feature>
<dbReference type="InterPro" id="IPR009100">
    <property type="entry name" value="AcylCoA_DH/oxidase_NM_dom_sf"/>
</dbReference>
<evidence type="ECO:0000313" key="5">
    <source>
        <dbReference type="Proteomes" id="UP000600565"/>
    </source>
</evidence>
<dbReference type="InterPro" id="IPR037069">
    <property type="entry name" value="AcylCoA_DH/ox_N_sf"/>
</dbReference>
<dbReference type="InterPro" id="IPR013107">
    <property type="entry name" value="Acyl-CoA_DH_C"/>
</dbReference>
<dbReference type="Gene3D" id="2.40.110.10">
    <property type="entry name" value="Butyryl-CoA Dehydrogenase, subunit A, domain 2"/>
    <property type="match status" value="1"/>
</dbReference>
<dbReference type="PANTHER" id="PTHR43884:SF12">
    <property type="entry name" value="ISOVALERYL-COA DEHYDROGENASE, MITOCHONDRIAL-RELATED"/>
    <property type="match status" value="1"/>
</dbReference>
<dbReference type="SUPFAM" id="SSF56645">
    <property type="entry name" value="Acyl-CoA dehydrogenase NM domain-like"/>
    <property type="match status" value="1"/>
</dbReference>
<gene>
    <name evidence="4" type="ORF">H9632_12995</name>
</gene>
<reference evidence="4 5" key="1">
    <citation type="submission" date="2020-08" db="EMBL/GenBank/DDBJ databases">
        <title>A Genomic Blueprint of the Chicken Gut Microbiome.</title>
        <authorList>
            <person name="Gilroy R."/>
            <person name="Ravi A."/>
            <person name="Getino M."/>
            <person name="Pursley I."/>
            <person name="Horton D.L."/>
            <person name="Alikhan N.-F."/>
            <person name="Baker D."/>
            <person name="Gharbi K."/>
            <person name="Hall N."/>
            <person name="Watson M."/>
            <person name="Adriaenssens E.M."/>
            <person name="Foster-Nyarko E."/>
            <person name="Jarju S."/>
            <person name="Secka A."/>
            <person name="Antonio M."/>
            <person name="Oren A."/>
            <person name="Chaudhuri R."/>
            <person name="La Ragione R.M."/>
            <person name="Hildebrand F."/>
            <person name="Pallen M.J."/>
        </authorList>
    </citation>
    <scope>NUCLEOTIDE SEQUENCE [LARGE SCALE GENOMIC DNA]</scope>
    <source>
        <strain evidence="4 5">Sa1YVA6</strain>
    </source>
</reference>
<dbReference type="Pfam" id="PF08028">
    <property type="entry name" value="Acyl-CoA_dh_2"/>
    <property type="match status" value="1"/>
</dbReference>
<dbReference type="Gene3D" id="1.10.540.10">
    <property type="entry name" value="Acyl-CoA dehydrogenase/oxidase, N-terminal domain"/>
    <property type="match status" value="1"/>
</dbReference>
<proteinExistence type="predicted"/>
<evidence type="ECO:0000256" key="1">
    <source>
        <dbReference type="ARBA" id="ARBA00023002"/>
    </source>
</evidence>
<feature type="domain" description="Acyl-CoA dehydrogenase/oxidase N-terminal" evidence="2">
    <location>
        <begin position="19"/>
        <end position="109"/>
    </location>
</feature>
<keyword evidence="5" id="KW-1185">Reference proteome</keyword>
<comment type="caution">
    <text evidence="4">The sequence shown here is derived from an EMBL/GenBank/DDBJ whole genome shotgun (WGS) entry which is preliminary data.</text>
</comment>
<dbReference type="Pfam" id="PF02771">
    <property type="entry name" value="Acyl-CoA_dh_N"/>
    <property type="match status" value="1"/>
</dbReference>
<dbReference type="InterPro" id="IPR036250">
    <property type="entry name" value="AcylCo_DH-like_C"/>
</dbReference>
<dbReference type="InterPro" id="IPR046373">
    <property type="entry name" value="Acyl-CoA_Oxase/DH_mid-dom_sf"/>
</dbReference>
<evidence type="ECO:0000259" key="2">
    <source>
        <dbReference type="Pfam" id="PF02771"/>
    </source>
</evidence>
<dbReference type="EMBL" id="JACSPW010000012">
    <property type="protein sequence ID" value="MBD8033981.1"/>
    <property type="molecule type" value="Genomic_DNA"/>
</dbReference>
<dbReference type="PANTHER" id="PTHR43884">
    <property type="entry name" value="ACYL-COA DEHYDROGENASE"/>
    <property type="match status" value="1"/>
</dbReference>
<dbReference type="SUPFAM" id="SSF47203">
    <property type="entry name" value="Acyl-CoA dehydrogenase C-terminal domain-like"/>
    <property type="match status" value="1"/>
</dbReference>
<evidence type="ECO:0000313" key="4">
    <source>
        <dbReference type="EMBL" id="MBD8033981.1"/>
    </source>
</evidence>
<dbReference type="PIRSF" id="PIRSF016578">
    <property type="entry name" value="HsaA"/>
    <property type="match status" value="1"/>
</dbReference>
<dbReference type="Gene3D" id="1.20.140.10">
    <property type="entry name" value="Butyryl-CoA Dehydrogenase, subunit A, domain 3"/>
    <property type="match status" value="1"/>
</dbReference>
<dbReference type="Proteomes" id="UP000600565">
    <property type="component" value="Unassembled WGS sequence"/>
</dbReference>
<organism evidence="4 5">
    <name type="scientific">Solibacillus merdavium</name>
    <dbReference type="NCBI Taxonomy" id="2762218"/>
    <lineage>
        <taxon>Bacteria</taxon>
        <taxon>Bacillati</taxon>
        <taxon>Bacillota</taxon>
        <taxon>Bacilli</taxon>
        <taxon>Bacillales</taxon>
        <taxon>Caryophanaceae</taxon>
        <taxon>Solibacillus</taxon>
    </lineage>
</organism>
<keyword evidence="1" id="KW-0560">Oxidoreductase</keyword>
<dbReference type="RefSeq" id="WP_191704489.1">
    <property type="nucleotide sequence ID" value="NZ_JACSPW010000012.1"/>
</dbReference>
<evidence type="ECO:0000259" key="3">
    <source>
        <dbReference type="Pfam" id="PF08028"/>
    </source>
</evidence>
<sequence>MTAVAHFEEIALQLAAQFEKTAVKRDKDGGNAKQERDLIRESGLLKLIIPTEYGGLGGNWHDVFNVIRTFAHVDSSLAHVFGYHFINLVTPHLCGTTQQKEHFYRETAKHNYFWGNAFNPVDIKLKAERTPTGYVLDGIKTFCSGSVDSDILLVSALLDGQNEPLLAVIPSNRIGVEINGDWDNMGQRQTDSGSIQFQQVEVLPSEVLQRGFYASEFSQLRLNIATFVLNHVYLGIAEGALKSALSYTREQTRPRSMTQTSAIEDPIIQHHYGQFFVQIEAANLVVKKADQLLQQLWDHPETITANDRSELDNALQTAKIFTTQVGLDITSKIFEVMGSRSTASYYGFDRYWRNLRTMTLHVPVDTSLQALGKKFLLGE</sequence>
<name>A0ABR8XPW0_9BACL</name>
<accession>A0ABR8XPW0</accession>
<dbReference type="InterPro" id="IPR013786">
    <property type="entry name" value="AcylCoA_DH/ox_N"/>
</dbReference>